<organism evidence="1 2">
    <name type="scientific">Glossina palpalis gambiensis</name>
    <dbReference type="NCBI Taxonomy" id="67801"/>
    <lineage>
        <taxon>Eukaryota</taxon>
        <taxon>Metazoa</taxon>
        <taxon>Ecdysozoa</taxon>
        <taxon>Arthropoda</taxon>
        <taxon>Hexapoda</taxon>
        <taxon>Insecta</taxon>
        <taxon>Pterygota</taxon>
        <taxon>Neoptera</taxon>
        <taxon>Endopterygota</taxon>
        <taxon>Diptera</taxon>
        <taxon>Brachycera</taxon>
        <taxon>Muscomorpha</taxon>
        <taxon>Hippoboscoidea</taxon>
        <taxon>Glossinidae</taxon>
        <taxon>Glossina</taxon>
    </lineage>
</organism>
<dbReference type="AlphaFoldDB" id="A0A1B0BCJ1"/>
<reference evidence="1" key="2">
    <citation type="submission" date="2020-05" db="UniProtKB">
        <authorList>
            <consortium name="EnsemblMetazoa"/>
        </authorList>
    </citation>
    <scope>IDENTIFICATION</scope>
    <source>
        <strain evidence="1">IAEA</strain>
    </source>
</reference>
<dbReference type="EnsemblMetazoa" id="GPPI025749-RA">
    <property type="protein sequence ID" value="GPPI025749-PA"/>
    <property type="gene ID" value="GPPI025749"/>
</dbReference>
<accession>A0A1B0BCJ1</accession>
<dbReference type="Proteomes" id="UP000092460">
    <property type="component" value="Unassembled WGS sequence"/>
</dbReference>
<proteinExistence type="predicted"/>
<evidence type="ECO:0000313" key="2">
    <source>
        <dbReference type="Proteomes" id="UP000092460"/>
    </source>
</evidence>
<dbReference type="EMBL" id="JXJN01012018">
    <property type="status" value="NOT_ANNOTATED_CDS"/>
    <property type="molecule type" value="Genomic_DNA"/>
</dbReference>
<keyword evidence="2" id="KW-1185">Reference proteome</keyword>
<name>A0A1B0BCJ1_9MUSC</name>
<reference evidence="2" key="1">
    <citation type="submission" date="2015-01" db="EMBL/GenBank/DDBJ databases">
        <authorList>
            <person name="Aksoy S."/>
            <person name="Warren W."/>
            <person name="Wilson R.K."/>
        </authorList>
    </citation>
    <scope>NUCLEOTIDE SEQUENCE [LARGE SCALE GENOMIC DNA]</scope>
    <source>
        <strain evidence="2">IAEA</strain>
    </source>
</reference>
<evidence type="ECO:0000313" key="1">
    <source>
        <dbReference type="EnsemblMetazoa" id="GPPI025749-PA"/>
    </source>
</evidence>
<dbReference type="VEuPathDB" id="VectorBase:GPPI025749"/>
<protein>
    <submittedName>
        <fullName evidence="1">Uncharacterized protein</fullName>
    </submittedName>
</protein>
<sequence>MAPVHIRILSFDTVLRPEVGQPGMSPVNLFSIDLVDLPPMDLSSPYSALQLSPSFNRNANNTVKRELSKGKMVKNLLSPPRILITTTTTTTKNNNSALTLNHSVTMIP</sequence>
<dbReference type="EMBL" id="JXJN01012017">
    <property type="status" value="NOT_ANNOTATED_CDS"/>
    <property type="molecule type" value="Genomic_DNA"/>
</dbReference>